<dbReference type="InterPro" id="IPR003820">
    <property type="entry name" value="KdpC"/>
</dbReference>
<dbReference type="EMBL" id="RQGI01000059">
    <property type="protein sequence ID" value="TGL67338.1"/>
    <property type="molecule type" value="Genomic_DNA"/>
</dbReference>
<keyword evidence="14" id="KW-1185">Reference proteome</keyword>
<dbReference type="AlphaFoldDB" id="A0A6H3NEJ4"/>
<evidence type="ECO:0000256" key="1">
    <source>
        <dbReference type="ARBA" id="ARBA00022448"/>
    </source>
</evidence>
<evidence type="ECO:0000256" key="5">
    <source>
        <dbReference type="ARBA" id="ARBA00022741"/>
    </source>
</evidence>
<proteinExistence type="predicted"/>
<keyword evidence="8 11" id="KW-1133">Transmembrane helix</keyword>
<keyword evidence="9" id="KW-0406">Ion transport</keyword>
<keyword evidence="1" id="KW-0813">Transport</keyword>
<dbReference type="Proteomes" id="UP001209694">
    <property type="component" value="Unassembled WGS sequence"/>
</dbReference>
<reference evidence="13" key="2">
    <citation type="journal article" date="2019" name="PLoS Negl. Trop. Dis.">
        <title>Revisiting the worldwide diversity of Leptospira species in the environment.</title>
        <authorList>
            <person name="Vincent A.T."/>
            <person name="Schiettekatte O."/>
            <person name="Bourhy P."/>
            <person name="Veyrier F.J."/>
            <person name="Picardeau M."/>
        </authorList>
    </citation>
    <scope>NUCLEOTIDE SEQUENCE</scope>
    <source>
        <strain evidence="13">201702449</strain>
    </source>
</reference>
<dbReference type="GO" id="GO:0008556">
    <property type="term" value="F:P-type potassium transmembrane transporter activity"/>
    <property type="evidence" value="ECO:0007669"/>
    <property type="project" value="InterPro"/>
</dbReference>
<keyword evidence="7" id="KW-0630">Potassium</keyword>
<evidence type="ECO:0000313" key="12">
    <source>
        <dbReference type="EMBL" id="MCW7515332.1"/>
    </source>
</evidence>
<keyword evidence="6" id="KW-0067">ATP-binding</keyword>
<keyword evidence="5" id="KW-0547">Nucleotide-binding</keyword>
<evidence type="ECO:0000256" key="11">
    <source>
        <dbReference type="SAM" id="Phobius"/>
    </source>
</evidence>
<evidence type="ECO:0000256" key="4">
    <source>
        <dbReference type="ARBA" id="ARBA00022692"/>
    </source>
</evidence>
<evidence type="ECO:0000256" key="10">
    <source>
        <dbReference type="ARBA" id="ARBA00023136"/>
    </source>
</evidence>
<name>A0A6H3NEJ4_9LEPT</name>
<sequence length="195" mass="21746">MKSKETHQWEITIRFLFLSIIFLGFLYPLTITGIGGFLFPKQAKGSLIESNGQIVGTELFAKKETSEILFRYRPSAASYSTLPSGASNLSPSSLDLKDLVEERKKELMLMGINPIICQELLYTSGSGLDPHITKECALEQTKHLSSVTGVNLDSLKTLVLQYVESPLFGFIGRGRVNVTKLNQKWKQMQMGTNPK</sequence>
<dbReference type="GO" id="GO:0005524">
    <property type="term" value="F:ATP binding"/>
    <property type="evidence" value="ECO:0007669"/>
    <property type="project" value="UniProtKB-KW"/>
</dbReference>
<dbReference type="PANTHER" id="PTHR30042">
    <property type="entry name" value="POTASSIUM-TRANSPORTING ATPASE C CHAIN"/>
    <property type="match status" value="1"/>
</dbReference>
<evidence type="ECO:0000256" key="2">
    <source>
        <dbReference type="ARBA" id="ARBA00022475"/>
    </source>
</evidence>
<dbReference type="RefSeq" id="WP_100718154.1">
    <property type="nucleotide sequence ID" value="NZ_JAMQPS010000001.1"/>
</dbReference>
<reference evidence="13" key="1">
    <citation type="submission" date="2018-10" db="EMBL/GenBank/DDBJ databases">
        <authorList>
            <person name="Vincent A.T."/>
            <person name="Schiettekatte O."/>
            <person name="Bourhy P."/>
            <person name="Veyrier F.J."/>
            <person name="Picardeau M."/>
        </authorList>
    </citation>
    <scope>NUCLEOTIDE SEQUENCE</scope>
    <source>
        <strain evidence="13">201702449</strain>
    </source>
</reference>
<evidence type="ECO:0000256" key="6">
    <source>
        <dbReference type="ARBA" id="ARBA00022840"/>
    </source>
</evidence>
<evidence type="ECO:0000256" key="3">
    <source>
        <dbReference type="ARBA" id="ARBA00022538"/>
    </source>
</evidence>
<reference evidence="12" key="3">
    <citation type="submission" date="2022-06" db="EMBL/GenBank/DDBJ databases">
        <title>Leptospira isolates from biofilms formed at urban environments.</title>
        <authorList>
            <person name="Ribeiro P.S."/>
            <person name="Sousa T."/>
            <person name="Carvalho N."/>
            <person name="Aburjaile F."/>
            <person name="Neves F."/>
            <person name="Oliveira D."/>
            <person name="Blanco L."/>
            <person name="Lima J."/>
            <person name="Costa F."/>
            <person name="Brenig B."/>
            <person name="Soares S."/>
            <person name="Ramos R."/>
            <person name="Goes-Neto A."/>
            <person name="Matiuzzi M."/>
            <person name="Azevedo V."/>
            <person name="Ristow P."/>
        </authorList>
    </citation>
    <scope>NUCLEOTIDE SEQUENCE</scope>
    <source>
        <strain evidence="12">VSF7</strain>
    </source>
</reference>
<evidence type="ECO:0000313" key="15">
    <source>
        <dbReference type="Proteomes" id="UP001209694"/>
    </source>
</evidence>
<evidence type="ECO:0000256" key="8">
    <source>
        <dbReference type="ARBA" id="ARBA00022989"/>
    </source>
</evidence>
<accession>A0A6H3NEJ4</accession>
<dbReference type="PANTHER" id="PTHR30042:SF2">
    <property type="entry name" value="POTASSIUM-TRANSPORTING ATPASE KDPC SUBUNIT"/>
    <property type="match status" value="1"/>
</dbReference>
<comment type="caution">
    <text evidence="12">The sequence shown here is derived from an EMBL/GenBank/DDBJ whole genome shotgun (WGS) entry which is preliminary data.</text>
</comment>
<feature type="transmembrane region" description="Helical" evidence="11">
    <location>
        <begin position="12"/>
        <end position="39"/>
    </location>
</feature>
<dbReference type="Proteomes" id="UP000297352">
    <property type="component" value="Unassembled WGS sequence"/>
</dbReference>
<evidence type="ECO:0000313" key="14">
    <source>
        <dbReference type="Proteomes" id="UP000297352"/>
    </source>
</evidence>
<organism evidence="12 15">
    <name type="scientific">Leptospira levettii</name>
    <dbReference type="NCBI Taxonomy" id="2023178"/>
    <lineage>
        <taxon>Bacteria</taxon>
        <taxon>Pseudomonadati</taxon>
        <taxon>Spirochaetota</taxon>
        <taxon>Spirochaetia</taxon>
        <taxon>Leptospirales</taxon>
        <taxon>Leptospiraceae</taxon>
        <taxon>Leptospira</taxon>
    </lineage>
</organism>
<keyword evidence="10 11" id="KW-0472">Membrane</keyword>
<keyword evidence="4 11" id="KW-0812">Transmembrane</keyword>
<evidence type="ECO:0000256" key="9">
    <source>
        <dbReference type="ARBA" id="ARBA00023065"/>
    </source>
</evidence>
<protein>
    <submittedName>
        <fullName evidence="12">Potassium-transporting ATPase subunit C</fullName>
    </submittedName>
</protein>
<gene>
    <name evidence="13" type="ORF">EHQ60_18255</name>
    <name evidence="12" type="ORF">ND810_09205</name>
</gene>
<evidence type="ECO:0000313" key="13">
    <source>
        <dbReference type="EMBL" id="TGL67338.1"/>
    </source>
</evidence>
<dbReference type="EMBL" id="JAMQQD010000002">
    <property type="protein sequence ID" value="MCW7515332.1"/>
    <property type="molecule type" value="Genomic_DNA"/>
</dbReference>
<keyword evidence="2" id="KW-1003">Cell membrane</keyword>
<evidence type="ECO:0000256" key="7">
    <source>
        <dbReference type="ARBA" id="ARBA00022958"/>
    </source>
</evidence>
<dbReference type="GO" id="GO:0016020">
    <property type="term" value="C:membrane"/>
    <property type="evidence" value="ECO:0007669"/>
    <property type="project" value="InterPro"/>
</dbReference>
<dbReference type="PIRSF" id="PIRSF001296">
    <property type="entry name" value="K_ATPase_KdpC"/>
    <property type="match status" value="1"/>
</dbReference>
<keyword evidence="3" id="KW-0633">Potassium transport</keyword>
<dbReference type="Pfam" id="PF02669">
    <property type="entry name" value="KdpC"/>
    <property type="match status" value="1"/>
</dbReference>